<dbReference type="Gene3D" id="3.40.190.10">
    <property type="entry name" value="Periplasmic binding protein-like II"/>
    <property type="match status" value="1"/>
</dbReference>
<evidence type="ECO:0000313" key="3">
    <source>
        <dbReference type="EMBL" id="ANN76878.1"/>
    </source>
</evidence>
<name>A0A193GB69_9BORD</name>
<dbReference type="PANTHER" id="PTHR42928">
    <property type="entry name" value="TRICARBOXYLATE-BINDING PROTEIN"/>
    <property type="match status" value="1"/>
</dbReference>
<keyword evidence="4" id="KW-1185">Reference proteome</keyword>
<dbReference type="InterPro" id="IPR005064">
    <property type="entry name" value="BUG"/>
</dbReference>
<dbReference type="CDD" id="cd13578">
    <property type="entry name" value="PBP2_Bug27"/>
    <property type="match status" value="1"/>
</dbReference>
<organism evidence="3 4">
    <name type="scientific">Bordetella flabilis</name>
    <dbReference type="NCBI Taxonomy" id="463014"/>
    <lineage>
        <taxon>Bacteria</taxon>
        <taxon>Pseudomonadati</taxon>
        <taxon>Pseudomonadota</taxon>
        <taxon>Betaproteobacteria</taxon>
        <taxon>Burkholderiales</taxon>
        <taxon>Alcaligenaceae</taxon>
        <taxon>Bordetella</taxon>
    </lineage>
</organism>
<protein>
    <submittedName>
        <fullName evidence="3">ABC transporter substrate-binding protein</fullName>
    </submittedName>
</protein>
<keyword evidence="2" id="KW-0732">Signal</keyword>
<evidence type="ECO:0000313" key="4">
    <source>
        <dbReference type="Proteomes" id="UP000091926"/>
    </source>
</evidence>
<sequence>MRKRMSLCLAAACAAMAAFAGQAAAAETFPARPITLVIPYPPGGPTDAMGRTLAAEIAHYLPQPMIVENRAGANGNIGAEYVARAAADGYTLMFGTSGPLAINASLYSEISYDPVKSFAPVIYVGYLPNILVVNPSVPARTVPELVAYSKSHPGKLAFASSGTGASSHLAGVMFNAIAGTDFLHIPYKGTGPALNDLLGGHVAMSFTDVLTAKPYVESGKLRALGVTTAKPSRALPAVPTVAGQGYAGYDVSVFFGIVAPAGTPADRVAMLNKAFVQALGSDKVKALFASQGLEAGTDSRPAALGAFIADEKAKWAKVIKQSGIPIN</sequence>
<gene>
    <name evidence="3" type="ORF">BAU07_06905</name>
</gene>
<accession>A0A193GB69</accession>
<dbReference type="EMBL" id="CP016172">
    <property type="protein sequence ID" value="ANN76878.1"/>
    <property type="molecule type" value="Genomic_DNA"/>
</dbReference>
<dbReference type="Pfam" id="PF03401">
    <property type="entry name" value="TctC"/>
    <property type="match status" value="1"/>
</dbReference>
<evidence type="ECO:0000256" key="1">
    <source>
        <dbReference type="ARBA" id="ARBA00006987"/>
    </source>
</evidence>
<dbReference type="PIRSF" id="PIRSF017082">
    <property type="entry name" value="YflP"/>
    <property type="match status" value="1"/>
</dbReference>
<dbReference type="SUPFAM" id="SSF53850">
    <property type="entry name" value="Periplasmic binding protein-like II"/>
    <property type="match status" value="1"/>
</dbReference>
<evidence type="ECO:0000256" key="2">
    <source>
        <dbReference type="SAM" id="SignalP"/>
    </source>
</evidence>
<dbReference type="Gene3D" id="3.40.190.150">
    <property type="entry name" value="Bordetella uptake gene, domain 1"/>
    <property type="match status" value="1"/>
</dbReference>
<dbReference type="PANTHER" id="PTHR42928:SF5">
    <property type="entry name" value="BLR1237 PROTEIN"/>
    <property type="match status" value="1"/>
</dbReference>
<dbReference type="Proteomes" id="UP000091926">
    <property type="component" value="Chromosome"/>
</dbReference>
<comment type="similarity">
    <text evidence="1">Belongs to the UPF0065 (bug) family.</text>
</comment>
<dbReference type="KEGG" id="bfz:BAU07_06905"/>
<dbReference type="AlphaFoldDB" id="A0A193GB69"/>
<dbReference type="OrthoDB" id="8678477at2"/>
<dbReference type="RefSeq" id="WP_066655266.1">
    <property type="nucleotide sequence ID" value="NZ_CBCSCL010000008.1"/>
</dbReference>
<proteinExistence type="inferred from homology"/>
<feature type="chain" id="PRO_5008258768" evidence="2">
    <location>
        <begin position="26"/>
        <end position="327"/>
    </location>
</feature>
<dbReference type="STRING" id="463014.BAU07_06905"/>
<feature type="signal peptide" evidence="2">
    <location>
        <begin position="1"/>
        <end position="25"/>
    </location>
</feature>
<reference evidence="3 4" key="1">
    <citation type="submission" date="2016-06" db="EMBL/GenBank/DDBJ databases">
        <title>Complete genome sequences of Bordetella bronchialis and Bordetella flabilis.</title>
        <authorList>
            <person name="LiPuma J.J."/>
            <person name="Spilker T."/>
        </authorList>
    </citation>
    <scope>NUCLEOTIDE SEQUENCE [LARGE SCALE GENOMIC DNA]</scope>
    <source>
        <strain evidence="3 4">AU10664</strain>
    </source>
</reference>
<dbReference type="InterPro" id="IPR042100">
    <property type="entry name" value="Bug_dom1"/>
</dbReference>